<dbReference type="AlphaFoldDB" id="A0A5J4W7L3"/>
<organism evidence="2 3">
    <name type="scientific">Streblomastix strix</name>
    <dbReference type="NCBI Taxonomy" id="222440"/>
    <lineage>
        <taxon>Eukaryota</taxon>
        <taxon>Metamonada</taxon>
        <taxon>Preaxostyla</taxon>
        <taxon>Oxymonadida</taxon>
        <taxon>Streblomastigidae</taxon>
        <taxon>Streblomastix</taxon>
    </lineage>
</organism>
<evidence type="ECO:0000313" key="2">
    <source>
        <dbReference type="EMBL" id="KAA6390449.1"/>
    </source>
</evidence>
<sequence length="438" mass="50789">MNQTLGQIEENLIPGPRMKKMQWKLPPGKIMISLLTPESINNIIRSWRGSWRRHACSLSSFFEYWQQQGKTIEQLAETEEPYLIIVNNISMKLDSKHTDASIFQSRTSLSHPYAGRDSGETVANIFSGKFTPLPDYIKGEMKEMLIDMLNPDPVRRPTAVQLLDSDLMQHILRIETEKRREGKKLERLSTELQNIAQELKQPIVGSEDEVQQILNKQEDLLKSITDAMSDKKDVEFRKRYFKAGVVDSLIYIINTYQLDKISLNHMERISCVKTQPFLWVLDYPGRFSGLHCLLEYSDLSNGSDRTKLKYFRQIRSMNLNNITPRHEKERDVVGTGKGPHLMSNTRNKQQTPFRLGCAFLWGDHTTRRRRLHYNNNSMQMQQRMRPTTIRVQKNQTLHGERATKQEVEALLARQQDMLGLELNEQGVKPSTGSCDPQE</sequence>
<gene>
    <name evidence="2" type="ORF">EZS28_014020</name>
</gene>
<dbReference type="Gene3D" id="1.10.510.10">
    <property type="entry name" value="Transferase(Phosphotransferase) domain 1"/>
    <property type="match status" value="1"/>
</dbReference>
<dbReference type="Proteomes" id="UP000324800">
    <property type="component" value="Unassembled WGS sequence"/>
</dbReference>
<name>A0A5J4W7L3_9EUKA</name>
<accession>A0A5J4W7L3</accession>
<feature type="region of interest" description="Disordered" evidence="1">
    <location>
        <begin position="327"/>
        <end position="346"/>
    </location>
</feature>
<protein>
    <recommendedName>
        <fullName evidence="4">Protein kinase domain-containing protein</fullName>
    </recommendedName>
</protein>
<evidence type="ECO:0008006" key="4">
    <source>
        <dbReference type="Google" id="ProtNLM"/>
    </source>
</evidence>
<dbReference type="InterPro" id="IPR011009">
    <property type="entry name" value="Kinase-like_dom_sf"/>
</dbReference>
<dbReference type="SUPFAM" id="SSF56112">
    <property type="entry name" value="Protein kinase-like (PK-like)"/>
    <property type="match status" value="1"/>
</dbReference>
<evidence type="ECO:0000313" key="3">
    <source>
        <dbReference type="Proteomes" id="UP000324800"/>
    </source>
</evidence>
<reference evidence="2 3" key="1">
    <citation type="submission" date="2019-03" db="EMBL/GenBank/DDBJ databases">
        <title>Single cell metagenomics reveals metabolic interactions within the superorganism composed of flagellate Streblomastix strix and complex community of Bacteroidetes bacteria on its surface.</title>
        <authorList>
            <person name="Treitli S.C."/>
            <person name="Kolisko M."/>
            <person name="Husnik F."/>
            <person name="Keeling P."/>
            <person name="Hampl V."/>
        </authorList>
    </citation>
    <scope>NUCLEOTIDE SEQUENCE [LARGE SCALE GENOMIC DNA]</scope>
    <source>
        <strain evidence="2">ST1C</strain>
    </source>
</reference>
<comment type="caution">
    <text evidence="2">The sequence shown here is derived from an EMBL/GenBank/DDBJ whole genome shotgun (WGS) entry which is preliminary data.</text>
</comment>
<dbReference type="EMBL" id="SNRW01003213">
    <property type="protein sequence ID" value="KAA6390449.1"/>
    <property type="molecule type" value="Genomic_DNA"/>
</dbReference>
<proteinExistence type="predicted"/>
<feature type="non-terminal residue" evidence="2">
    <location>
        <position position="438"/>
    </location>
</feature>
<evidence type="ECO:0000256" key="1">
    <source>
        <dbReference type="SAM" id="MobiDB-lite"/>
    </source>
</evidence>